<comment type="subcellular location">
    <subcellularLocation>
        <location evidence="1">Membrane</location>
        <topology evidence="1">Single-pass type I membrane protein</topology>
    </subcellularLocation>
</comment>
<dbReference type="AlphaFoldDB" id="A0A9Q0X1M1"/>
<accession>A0A9Q0X1M1</accession>
<comment type="caution">
    <text evidence="3">The sequence shown here is derived from an EMBL/GenBank/DDBJ whole genome shotgun (WGS) entry which is preliminary data.</text>
</comment>
<dbReference type="InterPro" id="IPR051824">
    <property type="entry name" value="LRR_Rcpt-Like_S/T_Kinase"/>
</dbReference>
<evidence type="ECO:0000313" key="3">
    <source>
        <dbReference type="EMBL" id="KAJ6776183.1"/>
    </source>
</evidence>
<sequence>MSNRFFSSRRISDLSGSSSTLPNLQAMKSLEILILRNCLITGSIPDYIANMSLNILDLSINRLTGNISIFKNLESKTVFLSNNLLTGEPTWALSTSKQADLSYNNFSIVTRPASGGCQEQQKNLLNSYLSVLMNGASGKAFLAHKTLNIVPLFINCGGGSVLFNDDKYEDDLTDGKGTTFVPHRGVHGPLISAITVTPYLKKGGLSVGAVIGIVAASCVLAALFLLLLRTKGYLGGKDLENKGRTEGTGISLV</sequence>
<evidence type="ECO:0000313" key="4">
    <source>
        <dbReference type="Proteomes" id="UP001151752"/>
    </source>
</evidence>
<dbReference type="Gene3D" id="3.80.10.10">
    <property type="entry name" value="Ribonuclease Inhibitor"/>
    <property type="match status" value="1"/>
</dbReference>
<proteinExistence type="predicted"/>
<dbReference type="Proteomes" id="UP001151752">
    <property type="component" value="Chromosome 16"/>
</dbReference>
<evidence type="ECO:0000256" key="2">
    <source>
        <dbReference type="SAM" id="Phobius"/>
    </source>
</evidence>
<reference evidence="3" key="2">
    <citation type="journal article" date="2023" name="Int. J. Mol. Sci.">
        <title>De Novo Assembly and Annotation of 11 Diverse Shrub Willow (Salix) Genomes Reveals Novel Gene Organization in Sex-Linked Regions.</title>
        <authorList>
            <person name="Hyden B."/>
            <person name="Feng K."/>
            <person name="Yates T.B."/>
            <person name="Jawdy S."/>
            <person name="Cereghino C."/>
            <person name="Smart L.B."/>
            <person name="Muchero W."/>
        </authorList>
    </citation>
    <scope>NUCLEOTIDE SEQUENCE</scope>
    <source>
        <tissue evidence="3">Shoot tip</tissue>
    </source>
</reference>
<dbReference type="EMBL" id="JAPFFM010000001">
    <property type="protein sequence ID" value="KAJ6776183.1"/>
    <property type="molecule type" value="Genomic_DNA"/>
</dbReference>
<dbReference type="InterPro" id="IPR032675">
    <property type="entry name" value="LRR_dom_sf"/>
</dbReference>
<name>A0A9Q0X1M1_9ROSI</name>
<organism evidence="3 4">
    <name type="scientific">Salix koriyanagi</name>
    <dbReference type="NCBI Taxonomy" id="2511006"/>
    <lineage>
        <taxon>Eukaryota</taxon>
        <taxon>Viridiplantae</taxon>
        <taxon>Streptophyta</taxon>
        <taxon>Embryophyta</taxon>
        <taxon>Tracheophyta</taxon>
        <taxon>Spermatophyta</taxon>
        <taxon>Magnoliopsida</taxon>
        <taxon>eudicotyledons</taxon>
        <taxon>Gunneridae</taxon>
        <taxon>Pentapetalae</taxon>
        <taxon>rosids</taxon>
        <taxon>fabids</taxon>
        <taxon>Malpighiales</taxon>
        <taxon>Salicaceae</taxon>
        <taxon>Saliceae</taxon>
        <taxon>Salix</taxon>
    </lineage>
</organism>
<keyword evidence="2" id="KW-0472">Membrane</keyword>
<dbReference type="PANTHER" id="PTHR48006:SF60">
    <property type="entry name" value="PROTEIN KINASE DOMAIN-CONTAINING PROTEIN"/>
    <property type="match status" value="1"/>
</dbReference>
<keyword evidence="4" id="KW-1185">Reference proteome</keyword>
<dbReference type="SUPFAM" id="SSF52058">
    <property type="entry name" value="L domain-like"/>
    <property type="match status" value="1"/>
</dbReference>
<dbReference type="InterPro" id="IPR001611">
    <property type="entry name" value="Leu-rich_rpt"/>
</dbReference>
<keyword evidence="2" id="KW-0812">Transmembrane</keyword>
<reference evidence="3" key="1">
    <citation type="submission" date="2022-11" db="EMBL/GenBank/DDBJ databases">
        <authorList>
            <person name="Hyden B.L."/>
            <person name="Feng K."/>
            <person name="Yates T."/>
            <person name="Jawdy S."/>
            <person name="Smart L.B."/>
            <person name="Muchero W."/>
        </authorList>
    </citation>
    <scope>NUCLEOTIDE SEQUENCE</scope>
    <source>
        <tissue evidence="3">Shoot tip</tissue>
    </source>
</reference>
<feature type="transmembrane region" description="Helical" evidence="2">
    <location>
        <begin position="205"/>
        <end position="228"/>
    </location>
</feature>
<gene>
    <name evidence="3" type="ORF">OIU74_000380</name>
</gene>
<protein>
    <submittedName>
        <fullName evidence="3">Uncharacterized protein</fullName>
    </submittedName>
</protein>
<dbReference type="GO" id="GO:0016020">
    <property type="term" value="C:membrane"/>
    <property type="evidence" value="ECO:0007669"/>
    <property type="project" value="UniProtKB-SubCell"/>
</dbReference>
<evidence type="ECO:0000256" key="1">
    <source>
        <dbReference type="ARBA" id="ARBA00004479"/>
    </source>
</evidence>
<dbReference type="Pfam" id="PF00560">
    <property type="entry name" value="LRR_1"/>
    <property type="match status" value="1"/>
</dbReference>
<dbReference type="PANTHER" id="PTHR48006">
    <property type="entry name" value="LEUCINE-RICH REPEAT-CONTAINING PROTEIN DDB_G0281931-RELATED"/>
    <property type="match status" value="1"/>
</dbReference>
<keyword evidence="2" id="KW-1133">Transmembrane helix</keyword>